<gene>
    <name evidence="1" type="ORF">BBBOND_0206100</name>
</gene>
<name>A0A061D608_BABBI</name>
<evidence type="ECO:0000313" key="1">
    <source>
        <dbReference type="EMBL" id="CDR95452.1"/>
    </source>
</evidence>
<reference evidence="2" key="1">
    <citation type="submission" date="2014-06" db="EMBL/GenBank/DDBJ databases">
        <authorList>
            <person name="Aslett M."/>
            <person name="De Silva N."/>
        </authorList>
    </citation>
    <scope>NUCLEOTIDE SEQUENCE [LARGE SCALE GENOMIC DNA]</scope>
    <source>
        <strain evidence="2">Bond</strain>
    </source>
</reference>
<evidence type="ECO:0000313" key="2">
    <source>
        <dbReference type="Proteomes" id="UP000033188"/>
    </source>
</evidence>
<dbReference type="Proteomes" id="UP000033188">
    <property type="component" value="Chromosome 2"/>
</dbReference>
<protein>
    <submittedName>
        <fullName evidence="1">Uncharacterized protein</fullName>
    </submittedName>
</protein>
<organism evidence="1 2">
    <name type="scientific">Babesia bigemina</name>
    <dbReference type="NCBI Taxonomy" id="5866"/>
    <lineage>
        <taxon>Eukaryota</taxon>
        <taxon>Sar</taxon>
        <taxon>Alveolata</taxon>
        <taxon>Apicomplexa</taxon>
        <taxon>Aconoidasida</taxon>
        <taxon>Piroplasmida</taxon>
        <taxon>Babesiidae</taxon>
        <taxon>Babesia</taxon>
    </lineage>
</organism>
<dbReference type="EMBL" id="LK391708">
    <property type="protein sequence ID" value="CDR95452.1"/>
    <property type="molecule type" value="Genomic_DNA"/>
</dbReference>
<keyword evidence="2" id="KW-1185">Reference proteome</keyword>
<dbReference type="KEGG" id="bbig:BBBOND_0206100"/>
<sequence length="72" mass="8416">MHCYYSTFITDDARYLMQPLTSEPLDTNSHGKASLDENKCVDLHADFRLLQHHTTANYLRIALFMNLSEQIR</sequence>
<dbReference type="GeneID" id="24563993"/>
<proteinExistence type="predicted"/>
<dbReference type="RefSeq" id="XP_012767638.1">
    <property type="nucleotide sequence ID" value="XM_012912184.1"/>
</dbReference>
<dbReference type="VEuPathDB" id="PiroplasmaDB:BBBOND_0206100"/>
<dbReference type="AlphaFoldDB" id="A0A061D608"/>
<accession>A0A061D608</accession>